<dbReference type="Pfam" id="PF04255">
    <property type="entry name" value="DUF433"/>
    <property type="match status" value="1"/>
</dbReference>
<dbReference type="SUPFAM" id="SSF46689">
    <property type="entry name" value="Homeodomain-like"/>
    <property type="match status" value="1"/>
</dbReference>
<dbReference type="InterPro" id="IPR009057">
    <property type="entry name" value="Homeodomain-like_sf"/>
</dbReference>
<comment type="caution">
    <text evidence="1">The sequence shown here is derived from an EMBL/GenBank/DDBJ whole genome shotgun (WGS) entry which is preliminary data.</text>
</comment>
<sequence>MNTILKRITIDDELCNGRPTIRGLRITVQTILEFLLTGTSEEEILHQYPVLEKEDLEACKQFAIQLMERKYTLREMAA</sequence>
<protein>
    <recommendedName>
        <fullName evidence="3">DUF433 domain-containing protein</fullName>
    </recommendedName>
</protein>
<dbReference type="AlphaFoldDB" id="A0A369QJ15"/>
<dbReference type="EMBL" id="QASA01000001">
    <property type="protein sequence ID" value="RDC64300.1"/>
    <property type="molecule type" value="Genomic_DNA"/>
</dbReference>
<dbReference type="InterPro" id="IPR007367">
    <property type="entry name" value="DUF433"/>
</dbReference>
<evidence type="ECO:0000313" key="2">
    <source>
        <dbReference type="Proteomes" id="UP000253919"/>
    </source>
</evidence>
<dbReference type="RefSeq" id="WP_115373476.1">
    <property type="nucleotide sequence ID" value="NZ_QASA01000001.1"/>
</dbReference>
<accession>A0A369QJ15</accession>
<dbReference type="Gene3D" id="1.10.10.10">
    <property type="entry name" value="Winged helix-like DNA-binding domain superfamily/Winged helix DNA-binding domain"/>
    <property type="match status" value="1"/>
</dbReference>
<dbReference type="OrthoDB" id="1494556at2"/>
<reference evidence="1 2" key="1">
    <citation type="submission" date="2018-04" db="EMBL/GenBank/DDBJ databases">
        <title>Adhaeribacter sp. HMF7616 genome sequencing and assembly.</title>
        <authorList>
            <person name="Kang H."/>
            <person name="Kang J."/>
            <person name="Cha I."/>
            <person name="Kim H."/>
            <person name="Joh K."/>
        </authorList>
    </citation>
    <scope>NUCLEOTIDE SEQUENCE [LARGE SCALE GENOMIC DNA]</scope>
    <source>
        <strain evidence="1 2">HMF7616</strain>
    </source>
</reference>
<keyword evidence="2" id="KW-1185">Reference proteome</keyword>
<evidence type="ECO:0000313" key="1">
    <source>
        <dbReference type="EMBL" id="RDC64300.1"/>
    </source>
</evidence>
<gene>
    <name evidence="1" type="ORF">AHMF7616_02913</name>
</gene>
<dbReference type="PANTHER" id="PTHR34849">
    <property type="entry name" value="SSL5025 PROTEIN"/>
    <property type="match status" value="1"/>
</dbReference>
<name>A0A369QJ15_9BACT</name>
<proteinExistence type="predicted"/>
<dbReference type="Proteomes" id="UP000253919">
    <property type="component" value="Unassembled WGS sequence"/>
</dbReference>
<organism evidence="1 2">
    <name type="scientific">Adhaeribacter pallidiroseus</name>
    <dbReference type="NCBI Taxonomy" id="2072847"/>
    <lineage>
        <taxon>Bacteria</taxon>
        <taxon>Pseudomonadati</taxon>
        <taxon>Bacteroidota</taxon>
        <taxon>Cytophagia</taxon>
        <taxon>Cytophagales</taxon>
        <taxon>Hymenobacteraceae</taxon>
        <taxon>Adhaeribacter</taxon>
    </lineage>
</organism>
<evidence type="ECO:0008006" key="3">
    <source>
        <dbReference type="Google" id="ProtNLM"/>
    </source>
</evidence>
<dbReference type="PANTHER" id="PTHR34849:SF3">
    <property type="entry name" value="SSR2962 PROTEIN"/>
    <property type="match status" value="1"/>
</dbReference>
<dbReference type="InterPro" id="IPR036388">
    <property type="entry name" value="WH-like_DNA-bd_sf"/>
</dbReference>